<accession>A0A8C2QXL8</accession>
<evidence type="ECO:0000313" key="2">
    <source>
        <dbReference type="Ensembl" id="ENSCHIP00010016228.1"/>
    </source>
</evidence>
<dbReference type="InterPro" id="IPR050620">
    <property type="entry name" value="Thioredoxin_H-type-like"/>
</dbReference>
<reference evidence="2" key="2">
    <citation type="submission" date="2025-08" db="UniProtKB">
        <authorList>
            <consortium name="Ensembl"/>
        </authorList>
    </citation>
    <scope>IDENTIFICATION</scope>
</reference>
<dbReference type="InterPro" id="IPR036249">
    <property type="entry name" value="Thioredoxin-like_sf"/>
</dbReference>
<evidence type="ECO:0000259" key="1">
    <source>
        <dbReference type="Pfam" id="PF00085"/>
    </source>
</evidence>
<dbReference type="PANTHER" id="PTHR10438:SF18">
    <property type="entry name" value="THIOREDOXIN"/>
    <property type="match status" value="1"/>
</dbReference>
<proteinExistence type="predicted"/>
<dbReference type="Gene3D" id="3.40.30.10">
    <property type="entry name" value="Glutaredoxin"/>
    <property type="match status" value="1"/>
</dbReference>
<feature type="domain" description="Thioredoxin" evidence="1">
    <location>
        <begin position="25"/>
        <end position="88"/>
    </location>
</feature>
<dbReference type="AlphaFoldDB" id="A0A8C2QXL8"/>
<dbReference type="InterPro" id="IPR013766">
    <property type="entry name" value="Thioredoxin_domain"/>
</dbReference>
<dbReference type="Pfam" id="PF00085">
    <property type="entry name" value="Thioredoxin"/>
    <property type="match status" value="1"/>
</dbReference>
<dbReference type="SUPFAM" id="SSF52833">
    <property type="entry name" value="Thioredoxin-like"/>
    <property type="match status" value="1"/>
</dbReference>
<name>A0A8C2QXL8_CAPHI</name>
<organism evidence="2">
    <name type="scientific">Capra hircus</name>
    <name type="common">Goat</name>
    <dbReference type="NCBI Taxonomy" id="9925"/>
    <lineage>
        <taxon>Eukaryota</taxon>
        <taxon>Metazoa</taxon>
        <taxon>Chordata</taxon>
        <taxon>Craniata</taxon>
        <taxon>Vertebrata</taxon>
        <taxon>Euteleostomi</taxon>
        <taxon>Mammalia</taxon>
        <taxon>Eutheria</taxon>
        <taxon>Laurasiatheria</taxon>
        <taxon>Artiodactyla</taxon>
        <taxon>Ruminantia</taxon>
        <taxon>Pecora</taxon>
        <taxon>Bovidae</taxon>
        <taxon>Caprinae</taxon>
        <taxon>Capra</taxon>
    </lineage>
</organism>
<dbReference type="PANTHER" id="PTHR10438">
    <property type="entry name" value="THIOREDOXIN"/>
    <property type="match status" value="1"/>
</dbReference>
<dbReference type="CDD" id="cd02947">
    <property type="entry name" value="TRX_family"/>
    <property type="match status" value="1"/>
</dbReference>
<sequence length="96" mass="10456">WGGEGRPRDASLKALNLPSLFHHHSGTCKMAKPFSHSLAEKCSSVLFLEADVTGHQDAASQCEAKCTPTSQLFKKGQKVGEFSGVLRENLKPPFMN</sequence>
<reference evidence="2" key="1">
    <citation type="submission" date="2019-03" db="EMBL/GenBank/DDBJ databases">
        <title>Genome sequencing and reference-guided assembly of Black Bengal Goat (Capra hircus).</title>
        <authorList>
            <person name="Siddiki A.Z."/>
            <person name="Baten A."/>
            <person name="Billah M."/>
            <person name="Alam M.A.U."/>
            <person name="Shawrob K.S.M."/>
            <person name="Saha S."/>
            <person name="Chowdhury M."/>
            <person name="Rahman A.H."/>
            <person name="Stear M."/>
            <person name="Miah G."/>
            <person name="Das G.B."/>
            <person name="Hossain M.M."/>
            <person name="Kumkum M."/>
            <person name="Islam M.S."/>
            <person name="Mollah A.M."/>
            <person name="Ahsan A."/>
            <person name="Tusar F."/>
            <person name="Khan M.K.I."/>
        </authorList>
    </citation>
    <scope>NUCLEOTIDE SEQUENCE [LARGE SCALE GENOMIC DNA]</scope>
</reference>
<protein>
    <recommendedName>
        <fullName evidence="1">Thioredoxin domain-containing protein</fullName>
    </recommendedName>
</protein>
<dbReference type="Ensembl" id="ENSCHIT00010022736.1">
    <property type="protein sequence ID" value="ENSCHIP00010016228.1"/>
    <property type="gene ID" value="ENSCHIG00010011832.1"/>
</dbReference>